<feature type="binding site" evidence="7">
    <location>
        <position position="335"/>
    </location>
    <ligand>
        <name>Fe(3+)</name>
        <dbReference type="ChEBI" id="CHEBI:29034"/>
    </ligand>
</feature>
<keyword evidence="7" id="KW-0963">Cytoplasm</keyword>
<dbReference type="Gene3D" id="2.30.40.10">
    <property type="entry name" value="Urease, subunit C, domain 1"/>
    <property type="match status" value="1"/>
</dbReference>
<dbReference type="NCBIfam" id="TIGR01224">
    <property type="entry name" value="hutI"/>
    <property type="match status" value="1"/>
</dbReference>
<evidence type="ECO:0000313" key="10">
    <source>
        <dbReference type="Proteomes" id="UP000184233"/>
    </source>
</evidence>
<comment type="catalytic activity">
    <reaction evidence="7">
        <text>4-imidazolone-5-propanoate + H2O = N-formimidoyl-L-glutamate</text>
        <dbReference type="Rhea" id="RHEA:23660"/>
        <dbReference type="ChEBI" id="CHEBI:15377"/>
        <dbReference type="ChEBI" id="CHEBI:58928"/>
        <dbReference type="ChEBI" id="CHEBI:77893"/>
        <dbReference type="EC" id="3.5.2.7"/>
    </reaction>
</comment>
<dbReference type="PANTHER" id="PTHR42752:SF1">
    <property type="entry name" value="IMIDAZOLONEPROPIONASE-RELATED"/>
    <property type="match status" value="1"/>
</dbReference>
<dbReference type="SUPFAM" id="SSF51338">
    <property type="entry name" value="Composite domain of metallo-dependent hydrolases"/>
    <property type="match status" value="2"/>
</dbReference>
<feature type="binding site" evidence="7">
    <location>
        <position position="335"/>
    </location>
    <ligand>
        <name>Zn(2+)</name>
        <dbReference type="ChEBI" id="CHEBI:29105"/>
    </ligand>
</feature>
<gene>
    <name evidence="7" type="primary">hutI</name>
    <name evidence="9" type="ORF">BGO89_09920</name>
</gene>
<name>A0A1M3KWM5_9BACT</name>
<dbReference type="CDD" id="cd01296">
    <property type="entry name" value="Imidazolone-5PH"/>
    <property type="match status" value="1"/>
</dbReference>
<keyword evidence="5 7" id="KW-0862">Zinc</keyword>
<feature type="binding site" evidence="7">
    <location>
        <position position="340"/>
    </location>
    <ligand>
        <name>4-imidazolone-5-propanoate</name>
        <dbReference type="ChEBI" id="CHEBI:77893"/>
    </ligand>
</feature>
<keyword evidence="3 7" id="KW-0378">Hydrolase</keyword>
<keyword evidence="4 7" id="KW-0369">Histidine metabolism</keyword>
<feature type="binding site" evidence="7">
    <location>
        <position position="196"/>
    </location>
    <ligand>
        <name>4-imidazolone-5-propanoate</name>
        <dbReference type="ChEBI" id="CHEBI:77893"/>
    </ligand>
</feature>
<feature type="binding site" evidence="7">
    <location>
        <position position="261"/>
    </location>
    <ligand>
        <name>Fe(3+)</name>
        <dbReference type="ChEBI" id="CHEBI:29034"/>
    </ligand>
</feature>
<feature type="binding site" evidence="7">
    <location>
        <position position="100"/>
    </location>
    <ligand>
        <name>4-imidazolone-5-propanoate</name>
        <dbReference type="ChEBI" id="CHEBI:77893"/>
    </ligand>
</feature>
<comment type="similarity">
    <text evidence="7">Belongs to the metallo-dependent hydrolases superfamily. HutI family.</text>
</comment>
<dbReference type="PANTHER" id="PTHR42752">
    <property type="entry name" value="IMIDAZOLONEPROPIONASE"/>
    <property type="match status" value="1"/>
</dbReference>
<evidence type="ECO:0000256" key="7">
    <source>
        <dbReference type="HAMAP-Rule" id="MF_00372"/>
    </source>
</evidence>
<comment type="subcellular location">
    <subcellularLocation>
        <location evidence="7">Cytoplasm</location>
    </subcellularLocation>
</comment>
<dbReference type="GO" id="GO:0005737">
    <property type="term" value="C:cytoplasm"/>
    <property type="evidence" value="ECO:0007669"/>
    <property type="project" value="UniProtKB-SubCell"/>
</dbReference>
<feature type="binding site" evidence="7">
    <location>
        <position position="91"/>
    </location>
    <ligand>
        <name>Fe(3+)</name>
        <dbReference type="ChEBI" id="CHEBI:29034"/>
    </ligand>
</feature>
<keyword evidence="2 7" id="KW-0479">Metal-binding</keyword>
<dbReference type="InterPro" id="IPR032466">
    <property type="entry name" value="Metal_Hydrolase"/>
</dbReference>
<comment type="cofactor">
    <cofactor evidence="7">
        <name>Zn(2+)</name>
        <dbReference type="ChEBI" id="CHEBI:29105"/>
    </cofactor>
    <cofactor evidence="7">
        <name>Fe(3+)</name>
        <dbReference type="ChEBI" id="CHEBI:29034"/>
    </cofactor>
    <text evidence="7">Binds 1 zinc or iron ion per subunit.</text>
</comment>
<dbReference type="InterPro" id="IPR011059">
    <property type="entry name" value="Metal-dep_hydrolase_composite"/>
</dbReference>
<feature type="domain" description="Amidohydrolase-related" evidence="8">
    <location>
        <begin position="82"/>
        <end position="421"/>
    </location>
</feature>
<dbReference type="Pfam" id="PF01979">
    <property type="entry name" value="Amidohydro_1"/>
    <property type="match status" value="1"/>
</dbReference>
<evidence type="ECO:0000256" key="6">
    <source>
        <dbReference type="ARBA" id="ARBA00023004"/>
    </source>
</evidence>
<proteinExistence type="inferred from homology"/>
<reference evidence="9 10" key="1">
    <citation type="submission" date="2016-09" db="EMBL/GenBank/DDBJ databases">
        <title>Genome-resolved meta-omics ties microbial dynamics to process performance in biotechnology for thiocyanate degradation.</title>
        <authorList>
            <person name="Kantor R.S."/>
            <person name="Huddy R.J."/>
            <person name="Iyer R."/>
            <person name="Thomas B.C."/>
            <person name="Brown C.T."/>
            <person name="Anantharaman K."/>
            <person name="Tringe S."/>
            <person name="Hettich R.L."/>
            <person name="Harrison S.T."/>
            <person name="Banfield J.F."/>
        </authorList>
    </citation>
    <scope>NUCLEOTIDE SEQUENCE [LARGE SCALE GENOMIC DNA]</scope>
    <source>
        <strain evidence="9">59-99</strain>
    </source>
</reference>
<evidence type="ECO:0000259" key="8">
    <source>
        <dbReference type="Pfam" id="PF01979"/>
    </source>
</evidence>
<protein>
    <recommendedName>
        <fullName evidence="1 7">Imidazolonepropionase</fullName>
        <ecNumber evidence="1 7">3.5.2.7</ecNumber>
    </recommendedName>
    <alternativeName>
        <fullName evidence="7">Imidazolone-5-propionate hydrolase</fullName>
    </alternativeName>
</protein>
<evidence type="ECO:0000256" key="4">
    <source>
        <dbReference type="ARBA" id="ARBA00022808"/>
    </source>
</evidence>
<dbReference type="GO" id="GO:0019556">
    <property type="term" value="P:L-histidine catabolic process to glutamate and formamide"/>
    <property type="evidence" value="ECO:0007669"/>
    <property type="project" value="UniProtKB-UniRule"/>
</dbReference>
<comment type="caution">
    <text evidence="9">The sequence shown here is derived from an EMBL/GenBank/DDBJ whole genome shotgun (WGS) entry which is preliminary data.</text>
</comment>
<dbReference type="GO" id="GO:0050480">
    <property type="term" value="F:imidazolonepropionase activity"/>
    <property type="evidence" value="ECO:0007669"/>
    <property type="project" value="UniProtKB-UniRule"/>
</dbReference>
<dbReference type="SUPFAM" id="SSF51556">
    <property type="entry name" value="Metallo-dependent hydrolases"/>
    <property type="match status" value="1"/>
</dbReference>
<dbReference type="FunFam" id="3.20.20.140:FF:000007">
    <property type="entry name" value="Imidazolonepropionase"/>
    <property type="match status" value="1"/>
</dbReference>
<feature type="binding site" evidence="7">
    <location>
        <position position="264"/>
    </location>
    <ligand>
        <name>4-imidazolone-5-propanoate</name>
        <dbReference type="ChEBI" id="CHEBI:77893"/>
    </ligand>
</feature>
<feature type="binding site" evidence="7">
    <location>
        <position position="93"/>
    </location>
    <ligand>
        <name>Zn(2+)</name>
        <dbReference type="ChEBI" id="CHEBI:29105"/>
    </ligand>
</feature>
<dbReference type="InterPro" id="IPR006680">
    <property type="entry name" value="Amidohydro-rel"/>
</dbReference>
<comment type="function">
    <text evidence="7">Catalyzes the hydrolytic cleavage of the carbon-nitrogen bond in imidazolone-5-propanoate to yield N-formimidoyl-L-glutamate. It is the third step in the universal histidine degradation pathway.</text>
</comment>
<organism evidence="9 10">
    <name type="scientific">Candidatus Kapaibacterium thiocyanatum</name>
    <dbReference type="NCBI Taxonomy" id="1895771"/>
    <lineage>
        <taxon>Bacteria</taxon>
        <taxon>Pseudomonadati</taxon>
        <taxon>Candidatus Kapaibacteriota</taxon>
        <taxon>Candidatus Kapaibacteriia</taxon>
        <taxon>Candidatus Kapaibacteriales</taxon>
        <taxon>Candidatus Kapaibacteriaceae</taxon>
        <taxon>Candidatus Kapaibacterium</taxon>
    </lineage>
</organism>
<dbReference type="InterPro" id="IPR005920">
    <property type="entry name" value="HutI"/>
</dbReference>
<comment type="pathway">
    <text evidence="7">Amino-acid degradation; L-histidine degradation into L-glutamate; N-formimidoyl-L-glutamate from L-histidine: step 3/3.</text>
</comment>
<evidence type="ECO:0000256" key="2">
    <source>
        <dbReference type="ARBA" id="ARBA00022723"/>
    </source>
</evidence>
<accession>A0A1M3KWM5</accession>
<dbReference type="GO" id="GO:0019557">
    <property type="term" value="P:L-histidine catabolic process to glutamate and formate"/>
    <property type="evidence" value="ECO:0007669"/>
    <property type="project" value="UniProtKB-UniPathway"/>
</dbReference>
<dbReference type="Proteomes" id="UP000184233">
    <property type="component" value="Unassembled WGS sequence"/>
</dbReference>
<dbReference type="AlphaFoldDB" id="A0A1M3KWM5"/>
<evidence type="ECO:0000256" key="3">
    <source>
        <dbReference type="ARBA" id="ARBA00022801"/>
    </source>
</evidence>
<dbReference type="EMBL" id="MKVH01000024">
    <property type="protein sequence ID" value="OJX56836.1"/>
    <property type="molecule type" value="Genomic_DNA"/>
</dbReference>
<evidence type="ECO:0000313" key="9">
    <source>
        <dbReference type="EMBL" id="OJX56836.1"/>
    </source>
</evidence>
<dbReference type="Gene3D" id="3.20.20.140">
    <property type="entry name" value="Metal-dependent hydrolases"/>
    <property type="match status" value="1"/>
</dbReference>
<feature type="binding site" evidence="7">
    <location>
        <position position="163"/>
    </location>
    <ligand>
        <name>4-imidazolone-5-propanoate</name>
        <dbReference type="ChEBI" id="CHEBI:77893"/>
    </ligand>
</feature>
<feature type="binding site" evidence="7">
    <location>
        <position position="91"/>
    </location>
    <ligand>
        <name>Zn(2+)</name>
        <dbReference type="ChEBI" id="CHEBI:29105"/>
    </ligand>
</feature>
<keyword evidence="6 7" id="KW-0408">Iron</keyword>
<dbReference type="HAMAP" id="MF_00372">
    <property type="entry name" value="HutI"/>
    <property type="match status" value="1"/>
</dbReference>
<evidence type="ECO:0000256" key="5">
    <source>
        <dbReference type="ARBA" id="ARBA00022833"/>
    </source>
</evidence>
<feature type="binding site" evidence="7">
    <location>
        <position position="163"/>
    </location>
    <ligand>
        <name>N-formimidoyl-L-glutamate</name>
        <dbReference type="ChEBI" id="CHEBI:58928"/>
    </ligand>
</feature>
<sequence>MATLITNIASLITVDAAGQRSRTGAAMREIGEIRDGAILFDDTIRWIGTSEDALSLLNDEARLTALGIVVADLEIVDAEGRTVLPGFVDSHTHVVFAGSRATEFARRLQGVSYQEIAAEGGGILATVNAVRDASVEDLVHVGEGLVHSAMEHGTTTMEIKSGYGLTLDSELRQLEAVAILNDTMAPRIMATFMGAHDVPPEYRDRREAYVDHIIDDMLPRVAEQGIAQFCDAFVDTGYFTNDDGRRIAAAAKAHGLIPKIHADELSAFGAAEMAAESGAISADHLLFASEAGIESMKKHGTVATLLPGTAYTLRLPYAPARRMIDAGAVVALATDCNPGSCFCENMQQIISLACMNMGMSIEEAITASTLHGAAALGVAEYVGSLEVGKMADIVMYDVAGYADLVYHFGTNKVVSVWIEGEEQ</sequence>
<dbReference type="GO" id="GO:0008270">
    <property type="term" value="F:zinc ion binding"/>
    <property type="evidence" value="ECO:0007669"/>
    <property type="project" value="UniProtKB-UniRule"/>
</dbReference>
<dbReference type="STRING" id="1895771.BGO89_09920"/>
<feature type="binding site" evidence="7">
    <location>
        <position position="337"/>
    </location>
    <ligand>
        <name>N-formimidoyl-L-glutamate</name>
        <dbReference type="ChEBI" id="CHEBI:58928"/>
    </ligand>
</feature>
<dbReference type="UniPathway" id="UPA00379">
    <property type="reaction ID" value="UER00551"/>
</dbReference>
<evidence type="ECO:0000256" key="1">
    <source>
        <dbReference type="ARBA" id="ARBA00012864"/>
    </source>
</evidence>
<feature type="binding site" evidence="7">
    <location>
        <position position="261"/>
    </location>
    <ligand>
        <name>Zn(2+)</name>
        <dbReference type="ChEBI" id="CHEBI:29105"/>
    </ligand>
</feature>
<feature type="binding site" evidence="7">
    <location>
        <position position="339"/>
    </location>
    <ligand>
        <name>N-formimidoyl-L-glutamate</name>
        <dbReference type="ChEBI" id="CHEBI:58928"/>
    </ligand>
</feature>
<dbReference type="GO" id="GO:0005506">
    <property type="term" value="F:iron ion binding"/>
    <property type="evidence" value="ECO:0007669"/>
    <property type="project" value="UniProtKB-UniRule"/>
</dbReference>
<feature type="binding site" evidence="7">
    <location>
        <position position="93"/>
    </location>
    <ligand>
        <name>Fe(3+)</name>
        <dbReference type="ChEBI" id="CHEBI:29034"/>
    </ligand>
</feature>
<dbReference type="EC" id="3.5.2.7" evidence="1 7"/>